<feature type="region of interest" description="Disordered" evidence="1">
    <location>
        <begin position="120"/>
        <end position="147"/>
    </location>
</feature>
<sequence>MFRAPNLKTASLTRIVAHGEEWLPKAVNVINLATQMMNGQFQGGQQQQQQAAVDAAAEEEQQQQRVLVFQPLKVEGVLVAPPVLPEGAVALYTYALPADHQALQAAMAARLKLQAVDAGAAHGSGSGSGSGSSSSSGSRQGVANATPGVVGISGSSNLAQAARAIAKEVQKRGWVELSCYGGPLTTQKGIEAIMGARGLLHSWSKQDVAAVFLEFWKKESTQQQQQQDGPADQQQQQQQQDSQPGPLPFRWCAKAPMGTAQQPLALLLLGLCLLYLAPNSVEAACCTFGQPTYRNAEISATWLTITTCSDGPCKGPGFNYFPANAVESLQSDSCCDTGPGDPVNGFYYNPQNGSTYTNGSLALWYPAATQFNLTFPGTGKTCDKQKNRYQCNMGGEVVPTCQDTNITAQGPQRFVCPPNWVFDNASVSAILTPEQCCIQLRPRLALISSFPPGYNGQSANLRADESNDKDSCVKPLSPKLNVNNVTVLQPGPGQCAGANNSGFMVPGSYDLDEGNPPTGTTFIGWQCYNTTSGTQGPPLPLTDLSVDVTGNSSITCVASFAVMAPPKLALISQFPAEYKGPTANLSAVASAISSVCVKPFSPRLDLNNVTVTQPGPGNCGNGDGIVPPGVYTLSQSAPKGTEFDRWDCWDISSGTATNPQDIDAVTLEIADAVTCVAVYTLSVMPKLALISQFPDGYNGPTANLTAVSLADSCSEAPSQRLGKDNVTVLQPGLARCNDDGLMEPGNYQLNQSAPLGTIFQRWECFDITSGFVQGGTPGNNVVLTGAMSMTCVAVYSLPAPAPKLPKLALISQFPAGYNGPGANLTATITPGGQTTCIKLLSPQLNKNGTTLTAPGEGLCNTNGTMPPGTYNLDQRPPQGTEFDRWDCYDVSGTTPGQPDVDVDSVTLQEGDVITCVAVFTMRPKLALISEFPAGYSGPTANLTAKSISDSCIKAPSPRLDQNGTTPKPKPKPKPISFRAKSSARPPSGAA</sequence>
<dbReference type="Pfam" id="PF19403">
    <property type="entry name" value="SpaA_2"/>
    <property type="match status" value="1"/>
</dbReference>
<evidence type="ECO:0000313" key="3">
    <source>
        <dbReference type="EMBL" id="WIA18468.1"/>
    </source>
</evidence>
<feature type="domain" description="SpaA-like prealbumin fold" evidence="2">
    <location>
        <begin position="622"/>
        <end position="675"/>
    </location>
</feature>
<protein>
    <recommendedName>
        <fullName evidence="2">SpaA-like prealbumin fold domain-containing protein</fullName>
    </recommendedName>
</protein>
<dbReference type="Proteomes" id="UP001244341">
    <property type="component" value="Chromosome 9b"/>
</dbReference>
<proteinExistence type="predicted"/>
<feature type="region of interest" description="Disordered" evidence="1">
    <location>
        <begin position="950"/>
        <end position="990"/>
    </location>
</feature>
<gene>
    <name evidence="3" type="ORF">OEZ85_009924</name>
</gene>
<name>A0ABY8UFM2_TETOB</name>
<reference evidence="3 4" key="1">
    <citation type="submission" date="2023-05" db="EMBL/GenBank/DDBJ databases">
        <title>A 100% complete, gapless, phased diploid assembly of the Scenedesmus obliquus UTEX 3031 genome.</title>
        <authorList>
            <person name="Biondi T.C."/>
            <person name="Hanschen E.R."/>
            <person name="Kwon T."/>
            <person name="Eng W."/>
            <person name="Kruse C.P.S."/>
            <person name="Koehler S.I."/>
            <person name="Kunde Y."/>
            <person name="Gleasner C.D."/>
            <person name="You Mak K.T."/>
            <person name="Polle J."/>
            <person name="Hovde B.T."/>
            <person name="Starkenburg S.R."/>
        </authorList>
    </citation>
    <scope>NUCLEOTIDE SEQUENCE [LARGE SCALE GENOMIC DNA]</scope>
    <source>
        <strain evidence="3 4">DOE0152z</strain>
    </source>
</reference>
<feature type="region of interest" description="Disordered" evidence="1">
    <location>
        <begin position="221"/>
        <end position="245"/>
    </location>
</feature>
<dbReference type="EMBL" id="CP126216">
    <property type="protein sequence ID" value="WIA18468.1"/>
    <property type="molecule type" value="Genomic_DNA"/>
</dbReference>
<accession>A0ABY8UFM2</accession>
<evidence type="ECO:0000256" key="1">
    <source>
        <dbReference type="SAM" id="MobiDB-lite"/>
    </source>
</evidence>
<evidence type="ECO:0000313" key="4">
    <source>
        <dbReference type="Proteomes" id="UP001244341"/>
    </source>
</evidence>
<keyword evidence="4" id="KW-1185">Reference proteome</keyword>
<evidence type="ECO:0000259" key="2">
    <source>
        <dbReference type="Pfam" id="PF19403"/>
    </source>
</evidence>
<feature type="compositionally biased region" description="Low complexity" evidence="1">
    <location>
        <begin position="222"/>
        <end position="244"/>
    </location>
</feature>
<dbReference type="InterPro" id="IPR045826">
    <property type="entry name" value="SpaA_PFL_dom_2"/>
</dbReference>
<organism evidence="3 4">
    <name type="scientific">Tetradesmus obliquus</name>
    <name type="common">Green alga</name>
    <name type="synonym">Acutodesmus obliquus</name>
    <dbReference type="NCBI Taxonomy" id="3088"/>
    <lineage>
        <taxon>Eukaryota</taxon>
        <taxon>Viridiplantae</taxon>
        <taxon>Chlorophyta</taxon>
        <taxon>core chlorophytes</taxon>
        <taxon>Chlorophyceae</taxon>
        <taxon>CS clade</taxon>
        <taxon>Sphaeropleales</taxon>
        <taxon>Scenedesmaceae</taxon>
        <taxon>Tetradesmus</taxon>
    </lineage>
</organism>